<protein>
    <submittedName>
        <fullName evidence="3">Alpha-amylase</fullName>
    </submittedName>
</protein>
<feature type="domain" description="Glycosyl hydrolase family 13 catalytic" evidence="2">
    <location>
        <begin position="16"/>
        <end position="423"/>
    </location>
</feature>
<name>A0ABS8BWF3_9RHOB</name>
<proteinExistence type="inferred from homology"/>
<accession>A0ABS8BWF3</accession>
<comment type="similarity">
    <text evidence="1">Belongs to the glycosyl hydrolase 13 family.</text>
</comment>
<dbReference type="EMBL" id="JAJATZ010000005">
    <property type="protein sequence ID" value="MCB5200034.1"/>
    <property type="molecule type" value="Genomic_DNA"/>
</dbReference>
<dbReference type="Pfam" id="PF00128">
    <property type="entry name" value="Alpha-amylase"/>
    <property type="match status" value="2"/>
</dbReference>
<dbReference type="PANTHER" id="PTHR10357">
    <property type="entry name" value="ALPHA-AMYLASE FAMILY MEMBER"/>
    <property type="match status" value="1"/>
</dbReference>
<dbReference type="SMART" id="SM00642">
    <property type="entry name" value="Aamy"/>
    <property type="match status" value="1"/>
</dbReference>
<comment type="caution">
    <text evidence="3">The sequence shown here is derived from an EMBL/GenBank/DDBJ whole genome shotgun (WGS) entry which is preliminary data.</text>
</comment>
<dbReference type="Gene3D" id="3.20.20.80">
    <property type="entry name" value="Glycosidases"/>
    <property type="match status" value="1"/>
</dbReference>
<evidence type="ECO:0000259" key="2">
    <source>
        <dbReference type="SMART" id="SM00642"/>
    </source>
</evidence>
<sequence length="515" mass="57243">MTDTFGHRPPAPAIYQIYPRSFQDTTGSGVGDLAGITQRLDYVAGLGVDAIWLSPIYVSPMVDGGYDIIDHSAIDPRFGTLDDFDALVARAHDLGLAVYMDQVLNHTSDQCPWFQDAISGDAAKADWYLWRDPKPDGSPPNNWLSQFGLPGWHWNHKRRQYYYAQFTASQPSLNLRNPDVQATIARQMKGWRDRGIDGFRFDVVTSFLWDESLKDNPPATPEVQDKVSGENFNPYTYQDHTYDMLPGDGAAYAQNLRKWAGDDAYLFGENTSGNQSVALAMAFSEPGRLNATYITDMPEGRGSPATFADLIARGADFQRLPGWLSSHDQPRHGAGDASDAVLALQMAFLPGPWIIYQGEELGLPQPDLSQHEVTDPLDLRYWPDGPGREGARVPVPWNADDEWFGFTDDCPWLPMRWDRDALRRAWADGGMVDFYRRIIALRRDLNWAEADITDVRLDGNVFDMTITTGDAVRYRGVFTHGAAGPADMPQGDALISADGVAPDAAGWSGGVWRLS</sequence>
<evidence type="ECO:0000313" key="4">
    <source>
        <dbReference type="Proteomes" id="UP001138961"/>
    </source>
</evidence>
<dbReference type="Gene3D" id="3.90.400.10">
    <property type="entry name" value="Oligo-1,6-glucosidase, Domain 2"/>
    <property type="match status" value="1"/>
</dbReference>
<dbReference type="InterPro" id="IPR006047">
    <property type="entry name" value="GH13_cat_dom"/>
</dbReference>
<evidence type="ECO:0000256" key="1">
    <source>
        <dbReference type="ARBA" id="ARBA00008061"/>
    </source>
</evidence>
<dbReference type="InterPro" id="IPR017853">
    <property type="entry name" value="GH"/>
</dbReference>
<dbReference type="PANTHER" id="PTHR10357:SF179">
    <property type="entry name" value="NEUTRAL AND BASIC AMINO ACID TRANSPORT PROTEIN RBAT"/>
    <property type="match status" value="1"/>
</dbReference>
<dbReference type="SUPFAM" id="SSF51445">
    <property type="entry name" value="(Trans)glycosidases"/>
    <property type="match status" value="1"/>
</dbReference>
<dbReference type="RefSeq" id="WP_226748648.1">
    <property type="nucleotide sequence ID" value="NZ_JAJATZ010000005.1"/>
</dbReference>
<gene>
    <name evidence="3" type="ORF">LGQ03_12360</name>
</gene>
<dbReference type="InterPro" id="IPR045857">
    <property type="entry name" value="O16G_dom_2"/>
</dbReference>
<dbReference type="Proteomes" id="UP001138961">
    <property type="component" value="Unassembled WGS sequence"/>
</dbReference>
<keyword evidence="4" id="KW-1185">Reference proteome</keyword>
<evidence type="ECO:0000313" key="3">
    <source>
        <dbReference type="EMBL" id="MCB5200034.1"/>
    </source>
</evidence>
<reference evidence="3" key="1">
    <citation type="submission" date="2021-10" db="EMBL/GenBank/DDBJ databases">
        <title>Loktanella gaetbuli sp. nov., isolated from a tidal flat.</title>
        <authorList>
            <person name="Park S."/>
            <person name="Yoon J.-H."/>
        </authorList>
    </citation>
    <scope>NUCLEOTIDE SEQUENCE</scope>
    <source>
        <strain evidence="3">TSTF-M6</strain>
    </source>
</reference>
<organism evidence="3 4">
    <name type="scientific">Loktanella gaetbuli</name>
    <dbReference type="NCBI Taxonomy" id="2881335"/>
    <lineage>
        <taxon>Bacteria</taxon>
        <taxon>Pseudomonadati</taxon>
        <taxon>Pseudomonadota</taxon>
        <taxon>Alphaproteobacteria</taxon>
        <taxon>Rhodobacterales</taxon>
        <taxon>Roseobacteraceae</taxon>
        <taxon>Loktanella</taxon>
    </lineage>
</organism>